<dbReference type="KEGG" id="vg:7750899"/>
<organism evidence="1 2">
    <name type="scientific">Lactobacillus phage Lb338-1</name>
    <dbReference type="NCBI Taxonomy" id="2892342"/>
    <lineage>
        <taxon>Viruses</taxon>
        <taxon>Duplodnaviria</taxon>
        <taxon>Heunggongvirae</taxon>
        <taxon>Uroviricota</taxon>
        <taxon>Caudoviricetes</taxon>
        <taxon>Herelleviridae</taxon>
        <taxon>Mooreparkvirus</taxon>
        <taxon>Mooreparkvirus Lb3381</taxon>
    </lineage>
</organism>
<dbReference type="EMBL" id="FJ822135">
    <property type="protein sequence ID" value="ACO36965.1"/>
    <property type="molecule type" value="Genomic_DNA"/>
</dbReference>
<keyword evidence="2" id="KW-1185">Reference proteome</keyword>
<name>C1KFF4_9CAUD</name>
<gene>
    <name evidence="1" type="ORF">lb338_phage_44</name>
</gene>
<sequence length="69" mass="7530">MMIVMTKVILSIVARLDEAGYNFSLKVEAGGALLLANGHRLETADVLFLDGKEVANDPDLIGRKMGLWK</sequence>
<dbReference type="RefSeq" id="YP_002790723.1">
    <property type="nucleotide sequence ID" value="NC_012530.1"/>
</dbReference>
<proteinExistence type="predicted"/>
<protein>
    <submittedName>
        <fullName evidence="1">Uncharacterized protein</fullName>
    </submittedName>
</protein>
<evidence type="ECO:0000313" key="1">
    <source>
        <dbReference type="EMBL" id="ACO36965.1"/>
    </source>
</evidence>
<reference evidence="1 2" key="1">
    <citation type="journal article" date="2009" name="Gene">
        <title>Genome of a virulent bacteriophage Lb338-1 that lyses the probiotic Lactobacillus paracasei cheese strain.</title>
        <authorList>
            <person name="Alemayehu D."/>
            <person name="Ross R.P."/>
            <person name="O'Sullivan O."/>
            <person name="Coffey A."/>
            <person name="Stanton C."/>
            <person name="Fitzgerald G.F."/>
            <person name="McAuliffe O."/>
        </authorList>
    </citation>
    <scope>NUCLEOTIDE SEQUENCE [LARGE SCALE GENOMIC DNA]</scope>
    <source>
        <strain evidence="1">Lb338-1</strain>
    </source>
</reference>
<evidence type="ECO:0000313" key="2">
    <source>
        <dbReference type="Proteomes" id="UP000001878"/>
    </source>
</evidence>
<dbReference type="Proteomes" id="UP000001878">
    <property type="component" value="Segment"/>
</dbReference>
<accession>C1KFF4</accession>
<dbReference type="GeneID" id="7750899"/>